<keyword evidence="1" id="KW-0472">Membrane</keyword>
<dbReference type="KEGG" id="gcr:GcLGCM259_0998"/>
<proteinExistence type="predicted"/>
<feature type="transmembrane region" description="Helical" evidence="1">
    <location>
        <begin position="6"/>
        <end position="29"/>
    </location>
</feature>
<dbReference type="EMBL" id="CP034412">
    <property type="protein sequence ID" value="QCY46746.1"/>
    <property type="molecule type" value="Genomic_DNA"/>
</dbReference>
<keyword evidence="1" id="KW-0812">Transmembrane</keyword>
<keyword evidence="3" id="KW-1185">Reference proteome</keyword>
<accession>A0A5B7WRH8</accession>
<name>A0A5B7WRH8_9MICC</name>
<dbReference type="RefSeq" id="WP_212743845.1">
    <property type="nucleotide sequence ID" value="NZ_BAAAGL010000035.1"/>
</dbReference>
<keyword evidence="1" id="KW-1133">Transmembrane helix</keyword>
<evidence type="ECO:0000256" key="1">
    <source>
        <dbReference type="SAM" id="Phobius"/>
    </source>
</evidence>
<evidence type="ECO:0000313" key="3">
    <source>
        <dbReference type="Proteomes" id="UP000307000"/>
    </source>
</evidence>
<evidence type="ECO:0000313" key="2">
    <source>
        <dbReference type="EMBL" id="QCY46746.1"/>
    </source>
</evidence>
<gene>
    <name evidence="2" type="ORF">GcLGCM259_0998</name>
</gene>
<dbReference type="Proteomes" id="UP000307000">
    <property type="component" value="Chromosome"/>
</dbReference>
<protein>
    <submittedName>
        <fullName evidence="2">Uncharacterized protein</fullName>
    </submittedName>
</protein>
<dbReference type="InterPro" id="IPR049820">
    <property type="entry name" value="Trnsprt_adja_ssu-like"/>
</dbReference>
<dbReference type="AlphaFoldDB" id="A0A5B7WRH8"/>
<organism evidence="2 3">
    <name type="scientific">Glutamicibacter creatinolyticus</name>
    <dbReference type="NCBI Taxonomy" id="162496"/>
    <lineage>
        <taxon>Bacteria</taxon>
        <taxon>Bacillati</taxon>
        <taxon>Actinomycetota</taxon>
        <taxon>Actinomycetes</taxon>
        <taxon>Micrococcales</taxon>
        <taxon>Micrococcaceae</taxon>
        <taxon>Glutamicibacter</taxon>
    </lineage>
</organism>
<reference evidence="2 3" key="1">
    <citation type="submission" date="2018-12" db="EMBL/GenBank/DDBJ databases">
        <title>Complete Genome Sequence of Glutamicibacter creatinolyticus strain LGCM259,isolated from an abscess of a 12-year-old mare in Italy.</title>
        <authorList>
            <person name="Santos R.G."/>
            <person name="Silva A.L."/>
            <person name="Seyffert N."/>
            <person name="Castro T.L.P."/>
            <person name="Attili A.R."/>
            <person name="Rifici C."/>
            <person name="Mazzullo G."/>
            <person name="Brenig B."/>
            <person name="Venanzi F."/>
            <person name="Azevedo V."/>
        </authorList>
    </citation>
    <scope>NUCLEOTIDE SEQUENCE [LARGE SCALE GENOMIC DNA]</scope>
    <source>
        <strain evidence="2 3">LGCM 259</strain>
    </source>
</reference>
<dbReference type="NCBIfam" id="NF038354">
    <property type="entry name" value="trnsprt_adja_43"/>
    <property type="match status" value="1"/>
</dbReference>
<sequence length="43" mass="4839">MGTLALSLYVLVWPVIVGAVMFFIARGFIAEWLEARRNGEDLI</sequence>